<comment type="subcellular location">
    <subcellularLocation>
        <location evidence="3">Cytoplasm</location>
    </subcellularLocation>
</comment>
<dbReference type="Proteomes" id="UP001201812">
    <property type="component" value="Unassembled WGS sequence"/>
</dbReference>
<gene>
    <name evidence="17" type="ORF">DdX_07188</name>
</gene>
<evidence type="ECO:0000256" key="1">
    <source>
        <dbReference type="ARBA" id="ARBA00001936"/>
    </source>
</evidence>
<keyword evidence="9" id="KW-0547">Nucleotide-binding</keyword>
<dbReference type="Pfam" id="PF03828">
    <property type="entry name" value="PAP_assoc"/>
    <property type="match status" value="1"/>
</dbReference>
<evidence type="ECO:0000256" key="2">
    <source>
        <dbReference type="ARBA" id="ARBA00001946"/>
    </source>
</evidence>
<dbReference type="GO" id="GO:1990817">
    <property type="term" value="F:poly(A) RNA polymerase activity"/>
    <property type="evidence" value="ECO:0007669"/>
    <property type="project" value="UniProtKB-EC"/>
</dbReference>
<accession>A0AAD4NAV7</accession>
<keyword evidence="8" id="KW-0479">Metal-binding</keyword>
<dbReference type="AlphaFoldDB" id="A0AAD4NAV7"/>
<dbReference type="PANTHER" id="PTHR12271">
    <property type="entry name" value="POLY A POLYMERASE CID PAP -RELATED"/>
    <property type="match status" value="1"/>
</dbReference>
<evidence type="ECO:0000256" key="3">
    <source>
        <dbReference type="ARBA" id="ARBA00004496"/>
    </source>
</evidence>
<dbReference type="InterPro" id="IPR054708">
    <property type="entry name" value="MTPAP-like_central"/>
</dbReference>
<feature type="domain" description="PAP-associated" evidence="15">
    <location>
        <begin position="532"/>
        <end position="594"/>
    </location>
</feature>
<dbReference type="Gene3D" id="1.10.1410.10">
    <property type="match status" value="1"/>
</dbReference>
<reference evidence="17" key="1">
    <citation type="submission" date="2022-01" db="EMBL/GenBank/DDBJ databases">
        <title>Genome Sequence Resource for Two Populations of Ditylenchus destructor, the Migratory Endoparasitic Phytonematode.</title>
        <authorList>
            <person name="Zhang H."/>
            <person name="Lin R."/>
            <person name="Xie B."/>
        </authorList>
    </citation>
    <scope>NUCLEOTIDE SEQUENCE</scope>
    <source>
        <strain evidence="17">BazhouSP</strain>
    </source>
</reference>
<dbReference type="GO" id="GO:0031123">
    <property type="term" value="P:RNA 3'-end processing"/>
    <property type="evidence" value="ECO:0007669"/>
    <property type="project" value="TreeGrafter"/>
</dbReference>
<dbReference type="EC" id="2.7.7.19" evidence="4"/>
<comment type="caution">
    <text evidence="17">The sequence shown here is derived from an EMBL/GenBank/DDBJ whole genome shotgun (WGS) entry which is preliminary data.</text>
</comment>
<evidence type="ECO:0000259" key="16">
    <source>
        <dbReference type="Pfam" id="PF22600"/>
    </source>
</evidence>
<keyword evidence="10" id="KW-0067">ATP-binding</keyword>
<keyword evidence="7" id="KW-0808">Transferase</keyword>
<keyword evidence="6" id="KW-0507">mRNA processing</keyword>
<evidence type="ECO:0000256" key="10">
    <source>
        <dbReference type="ARBA" id="ARBA00022840"/>
    </source>
</evidence>
<protein>
    <recommendedName>
        <fullName evidence="4">polynucleotide adenylyltransferase</fullName>
        <ecNumber evidence="4">2.7.7.19</ecNumber>
    </recommendedName>
</protein>
<feature type="compositionally biased region" description="Polar residues" evidence="14">
    <location>
        <begin position="204"/>
        <end position="214"/>
    </location>
</feature>
<evidence type="ECO:0000256" key="13">
    <source>
        <dbReference type="ARBA" id="ARBA00038491"/>
    </source>
</evidence>
<evidence type="ECO:0000313" key="17">
    <source>
        <dbReference type="EMBL" id="KAI1717440.1"/>
    </source>
</evidence>
<comment type="cofactor">
    <cofactor evidence="1">
        <name>Mn(2+)</name>
        <dbReference type="ChEBI" id="CHEBI:29035"/>
    </cofactor>
</comment>
<dbReference type="InterPro" id="IPR002058">
    <property type="entry name" value="PAP_assoc"/>
</dbReference>
<evidence type="ECO:0000313" key="18">
    <source>
        <dbReference type="Proteomes" id="UP001201812"/>
    </source>
</evidence>
<dbReference type="GO" id="GO:0005524">
    <property type="term" value="F:ATP binding"/>
    <property type="evidence" value="ECO:0007669"/>
    <property type="project" value="UniProtKB-KW"/>
</dbReference>
<evidence type="ECO:0000256" key="14">
    <source>
        <dbReference type="SAM" id="MobiDB-lite"/>
    </source>
</evidence>
<dbReference type="SUPFAM" id="SSF81301">
    <property type="entry name" value="Nucleotidyltransferase"/>
    <property type="match status" value="1"/>
</dbReference>
<evidence type="ECO:0000256" key="6">
    <source>
        <dbReference type="ARBA" id="ARBA00022664"/>
    </source>
</evidence>
<comment type="similarity">
    <text evidence="13">Belongs to the DNA polymerase type-B-like family. GLD2 subfamily.</text>
</comment>
<dbReference type="Gene3D" id="3.30.460.10">
    <property type="entry name" value="Beta Polymerase, domain 2"/>
    <property type="match status" value="1"/>
</dbReference>
<evidence type="ECO:0000256" key="11">
    <source>
        <dbReference type="ARBA" id="ARBA00022842"/>
    </source>
</evidence>
<keyword evidence="11" id="KW-0460">Magnesium</keyword>
<sequence length="647" mass="73401">MYLHPGWTPASSHPQLEVPKFLLYDTTKSLYGTQISSPRPTDLWLHRKKFEKNTKCPFTPLSIEISAASRQGWENYLAIISCDEESASDKPQNRLKICQADFDCRKNQQSSTMISRRRNVTSPLSINIDTDFDDLLAIAERNTEDPCKTQLPSTSGSSTHSCSESAVSSWDEDLNDTDDCRPSSSSSLTDTHEDYQERPKIMPRSSSNTIGNRPSLTSRFMDQYIEQSQARPWLNNGFAMIAGPNAKKRRLPRSIRNSILAARMKQDSAHAQRISMPDFASQTCYSNCMNGRTDISKKDILSEQIEAFHQSVEQTEETLTRKLHLRDMLYYAISPIFPMCGLYIVGSSLNGFGNNKSDMDLCLMITNRDIDQKSDAVVVLSSIMRTLEKTGFIAEQQLILAKVPILRIKFTSRYSDITVDLNANNSVAIRNTHLLCYYSSFDPRVRPLVSVVKEWAKRRGINDANRSSFTSYSLVLMVIHYLQCGICPPVLPSLQDLYPKFFDSKADVRSLNVSIPLRPPKSEVWNGDNKSSLGELLLGFLQYYASNFNFDTDAISIRLGRKTERALVARNASPYNHLSQWHCICIEEPFTLSNTAHSIYDERIFGSIKKSFVTGFRELDMNRDLQSFLDQNSPTAETPDSERRTIE</sequence>
<feature type="domain" description="Poly(A) RNA polymerase mitochondrial-like central palm" evidence="16">
    <location>
        <begin position="301"/>
        <end position="439"/>
    </location>
</feature>
<dbReference type="Pfam" id="PF22600">
    <property type="entry name" value="MTPAP-like_central"/>
    <property type="match status" value="1"/>
</dbReference>
<organism evidence="17 18">
    <name type="scientific">Ditylenchus destructor</name>
    <dbReference type="NCBI Taxonomy" id="166010"/>
    <lineage>
        <taxon>Eukaryota</taxon>
        <taxon>Metazoa</taxon>
        <taxon>Ecdysozoa</taxon>
        <taxon>Nematoda</taxon>
        <taxon>Chromadorea</taxon>
        <taxon>Rhabditida</taxon>
        <taxon>Tylenchina</taxon>
        <taxon>Tylenchomorpha</taxon>
        <taxon>Sphaerularioidea</taxon>
        <taxon>Anguinidae</taxon>
        <taxon>Anguininae</taxon>
        <taxon>Ditylenchus</taxon>
    </lineage>
</organism>
<evidence type="ECO:0000256" key="5">
    <source>
        <dbReference type="ARBA" id="ARBA00022490"/>
    </source>
</evidence>
<feature type="compositionally biased region" description="Low complexity" evidence="14">
    <location>
        <begin position="153"/>
        <end position="165"/>
    </location>
</feature>
<evidence type="ECO:0000256" key="8">
    <source>
        <dbReference type="ARBA" id="ARBA00022723"/>
    </source>
</evidence>
<dbReference type="PANTHER" id="PTHR12271:SF40">
    <property type="entry name" value="POLY(A) RNA POLYMERASE GLD2"/>
    <property type="match status" value="1"/>
</dbReference>
<dbReference type="EMBL" id="JAKKPZ010000009">
    <property type="protein sequence ID" value="KAI1717440.1"/>
    <property type="molecule type" value="Genomic_DNA"/>
</dbReference>
<comment type="cofactor">
    <cofactor evidence="2">
        <name>Mg(2+)</name>
        <dbReference type="ChEBI" id="CHEBI:18420"/>
    </cofactor>
</comment>
<evidence type="ECO:0000256" key="4">
    <source>
        <dbReference type="ARBA" id="ARBA00012388"/>
    </source>
</evidence>
<evidence type="ECO:0000256" key="9">
    <source>
        <dbReference type="ARBA" id="ARBA00022741"/>
    </source>
</evidence>
<evidence type="ECO:0000259" key="15">
    <source>
        <dbReference type="Pfam" id="PF03828"/>
    </source>
</evidence>
<dbReference type="InterPro" id="IPR043519">
    <property type="entry name" value="NT_sf"/>
</dbReference>
<dbReference type="GO" id="GO:0006397">
    <property type="term" value="P:mRNA processing"/>
    <property type="evidence" value="ECO:0007669"/>
    <property type="project" value="UniProtKB-KW"/>
</dbReference>
<evidence type="ECO:0000256" key="12">
    <source>
        <dbReference type="ARBA" id="ARBA00023211"/>
    </source>
</evidence>
<dbReference type="CDD" id="cd05402">
    <property type="entry name" value="NT_PAP_TUTase"/>
    <property type="match status" value="1"/>
</dbReference>
<keyword evidence="12" id="KW-0464">Manganese</keyword>
<evidence type="ECO:0000256" key="7">
    <source>
        <dbReference type="ARBA" id="ARBA00022679"/>
    </source>
</evidence>
<dbReference type="GO" id="GO:0046872">
    <property type="term" value="F:metal ion binding"/>
    <property type="evidence" value="ECO:0007669"/>
    <property type="project" value="UniProtKB-KW"/>
</dbReference>
<keyword evidence="5" id="KW-0963">Cytoplasm</keyword>
<name>A0AAD4NAV7_9BILA</name>
<feature type="region of interest" description="Disordered" evidence="14">
    <location>
        <begin position="145"/>
        <end position="214"/>
    </location>
</feature>
<keyword evidence="18" id="KW-1185">Reference proteome</keyword>
<feature type="compositionally biased region" description="Polar residues" evidence="14">
    <location>
        <begin position="628"/>
        <end position="638"/>
    </location>
</feature>
<dbReference type="SUPFAM" id="SSF81631">
    <property type="entry name" value="PAP/OAS1 substrate-binding domain"/>
    <property type="match status" value="1"/>
</dbReference>
<dbReference type="GO" id="GO:0005737">
    <property type="term" value="C:cytoplasm"/>
    <property type="evidence" value="ECO:0007669"/>
    <property type="project" value="UniProtKB-SubCell"/>
</dbReference>
<proteinExistence type="inferred from homology"/>
<feature type="compositionally biased region" description="Basic and acidic residues" evidence="14">
    <location>
        <begin position="190"/>
        <end position="200"/>
    </location>
</feature>
<feature type="region of interest" description="Disordered" evidence="14">
    <location>
        <begin position="628"/>
        <end position="647"/>
    </location>
</feature>
<dbReference type="FunFam" id="3.30.460.10:FF:000061">
    <property type="entry name" value="Poly(A) RNA polymerase gld-2"/>
    <property type="match status" value="1"/>
</dbReference>